<keyword evidence="1" id="KW-1133">Transmembrane helix</keyword>
<reference evidence="2 3" key="1">
    <citation type="submission" date="2024-09" db="EMBL/GenBank/DDBJ databases">
        <title>Aeromonas strains Genome sequencing and assembly.</title>
        <authorList>
            <person name="Hu X."/>
            <person name="Tang B."/>
        </authorList>
    </citation>
    <scope>NUCLEOTIDE SEQUENCE [LARGE SCALE GENOMIC DNA]</scope>
    <source>
        <strain evidence="2 3">NB23SCDHY001</strain>
    </source>
</reference>
<keyword evidence="1" id="KW-0812">Transmembrane</keyword>
<dbReference type="Proteomes" id="UP001630969">
    <property type="component" value="Unassembled WGS sequence"/>
</dbReference>
<organism evidence="2 3">
    <name type="scientific">Aeromonas bivalvium</name>
    <dbReference type="NCBI Taxonomy" id="440079"/>
    <lineage>
        <taxon>Bacteria</taxon>
        <taxon>Pseudomonadati</taxon>
        <taxon>Pseudomonadota</taxon>
        <taxon>Gammaproteobacteria</taxon>
        <taxon>Aeromonadales</taxon>
        <taxon>Aeromonadaceae</taxon>
        <taxon>Aeromonas</taxon>
    </lineage>
</organism>
<sequence>MSAEMKWAMAAATGALALVLIISTVSVLFA</sequence>
<comment type="caution">
    <text evidence="2">The sequence shown here is derived from an EMBL/GenBank/DDBJ whole genome shotgun (WGS) entry which is preliminary data.</text>
</comment>
<protein>
    <submittedName>
        <fullName evidence="2">YnhF family membrane protein</fullName>
    </submittedName>
</protein>
<evidence type="ECO:0000313" key="2">
    <source>
        <dbReference type="EMBL" id="MFM4894698.1"/>
    </source>
</evidence>
<dbReference type="GeneID" id="97222040"/>
<gene>
    <name evidence="2" type="ORF">ACEUDJ_17770</name>
</gene>
<evidence type="ECO:0000313" key="3">
    <source>
        <dbReference type="Proteomes" id="UP001630969"/>
    </source>
</evidence>
<evidence type="ECO:0000256" key="1">
    <source>
        <dbReference type="SAM" id="Phobius"/>
    </source>
</evidence>
<keyword evidence="1" id="KW-0472">Membrane</keyword>
<proteinExistence type="predicted"/>
<accession>A0ABW9GWN0</accession>
<dbReference type="RefSeq" id="WP_111874219.1">
    <property type="nucleotide sequence ID" value="NZ_CDBT01000035.1"/>
</dbReference>
<dbReference type="EMBL" id="JBGXBU010000010">
    <property type="protein sequence ID" value="MFM4894698.1"/>
    <property type="molecule type" value="Genomic_DNA"/>
</dbReference>
<feature type="transmembrane region" description="Helical" evidence="1">
    <location>
        <begin position="7"/>
        <end position="29"/>
    </location>
</feature>
<name>A0ABW9GWN0_9GAMM</name>
<keyword evidence="3" id="KW-1185">Reference proteome</keyword>